<reference evidence="2" key="1">
    <citation type="journal article" date="2020" name="Nature">
        <title>Giant virus diversity and host interactions through global metagenomics.</title>
        <authorList>
            <person name="Schulz F."/>
            <person name="Roux S."/>
            <person name="Paez-Espino D."/>
            <person name="Jungbluth S."/>
            <person name="Walsh D.A."/>
            <person name="Denef V.J."/>
            <person name="McMahon K.D."/>
            <person name="Konstantinidis K.T."/>
            <person name="Eloe-Fadrosh E.A."/>
            <person name="Kyrpides N.C."/>
            <person name="Woyke T."/>
        </authorList>
    </citation>
    <scope>NUCLEOTIDE SEQUENCE</scope>
    <source>
        <strain evidence="2">GVMAG-S-3300013094-100</strain>
    </source>
</reference>
<keyword evidence="1" id="KW-0812">Transmembrane</keyword>
<evidence type="ECO:0000256" key="1">
    <source>
        <dbReference type="SAM" id="Phobius"/>
    </source>
</evidence>
<dbReference type="EMBL" id="MN740976">
    <property type="protein sequence ID" value="QHU20959.1"/>
    <property type="molecule type" value="Genomic_DNA"/>
</dbReference>
<protein>
    <submittedName>
        <fullName evidence="2">Uncharacterized protein</fullName>
    </submittedName>
</protein>
<dbReference type="AlphaFoldDB" id="A0A6C0KTN6"/>
<organism evidence="2">
    <name type="scientific">viral metagenome</name>
    <dbReference type="NCBI Taxonomy" id="1070528"/>
    <lineage>
        <taxon>unclassified sequences</taxon>
        <taxon>metagenomes</taxon>
        <taxon>organismal metagenomes</taxon>
    </lineage>
</organism>
<feature type="transmembrane region" description="Helical" evidence="1">
    <location>
        <begin position="6"/>
        <end position="25"/>
    </location>
</feature>
<proteinExistence type="predicted"/>
<keyword evidence="1" id="KW-0472">Membrane</keyword>
<evidence type="ECO:0000313" key="2">
    <source>
        <dbReference type="EMBL" id="QHU20959.1"/>
    </source>
</evidence>
<sequence>MDGIAIIFILLLILALCGVVVYFMYDYINYKAQTSTNITNVNNSLTQESQDRIGNLAYVVGEVNNVNDDIYTTMSSNINYTNSNVTVTQNTQNSLINSLNSAFSFTSSGTSGTTAGTTISLLNLPGYTTPNMTLLNHVNTSMGLTANQLTPANSTQFCGPPGSGLNGGTNCIKFPDSNGNTYLTPLSTSGKVVLDGSVVVNSNMTIGSAIGTLAAPTVGISSDGQNSLLFNANRVGLGITNPAYNFDVQGNSTSTGLLRLTPASSAAAAGSPAILVDATGNLIINQSIQLKSSATGNPTAITISPNAPAAGSAAATGITINPSTDGKSLTITAPGAVNVAGDFHVGGNFSVGSAASGTTPATTATGTINGKTITAV</sequence>
<keyword evidence="1" id="KW-1133">Transmembrane helix</keyword>
<name>A0A6C0KTN6_9ZZZZ</name>
<accession>A0A6C0KTN6</accession>